<protein>
    <submittedName>
        <fullName evidence="1">Uncharacterized protein</fullName>
    </submittedName>
</protein>
<dbReference type="Proteomes" id="UP000826271">
    <property type="component" value="Unassembled WGS sequence"/>
</dbReference>
<name>A0AAV6XFM7_9LAMI</name>
<proteinExistence type="predicted"/>
<evidence type="ECO:0000313" key="1">
    <source>
        <dbReference type="EMBL" id="KAG8378934.1"/>
    </source>
</evidence>
<dbReference type="AlphaFoldDB" id="A0AAV6XFM7"/>
<dbReference type="EMBL" id="WHWC01000007">
    <property type="protein sequence ID" value="KAG8378934.1"/>
    <property type="molecule type" value="Genomic_DNA"/>
</dbReference>
<keyword evidence="2" id="KW-1185">Reference proteome</keyword>
<sequence length="133" mass="13829">MELGDGECLRRRADCGNAVYGGAAFECEIRGGGSCGRAERYGAWGVGERACGGGGGGENGERVDGGEKGAEVRRKVAKYGGATCAAMRDGGSSWQTLDLLVDDVCRKVKGESFCGLNRHREDVACCLDGVLMA</sequence>
<gene>
    <name evidence="1" type="ORF">BUALT_Bualt07G0036200</name>
</gene>
<reference evidence="1" key="1">
    <citation type="submission" date="2019-10" db="EMBL/GenBank/DDBJ databases">
        <authorList>
            <person name="Zhang R."/>
            <person name="Pan Y."/>
            <person name="Wang J."/>
            <person name="Ma R."/>
            <person name="Yu S."/>
        </authorList>
    </citation>
    <scope>NUCLEOTIDE SEQUENCE</scope>
    <source>
        <strain evidence="1">LA-IB0</strain>
        <tissue evidence="1">Leaf</tissue>
    </source>
</reference>
<organism evidence="1 2">
    <name type="scientific">Buddleja alternifolia</name>
    <dbReference type="NCBI Taxonomy" id="168488"/>
    <lineage>
        <taxon>Eukaryota</taxon>
        <taxon>Viridiplantae</taxon>
        <taxon>Streptophyta</taxon>
        <taxon>Embryophyta</taxon>
        <taxon>Tracheophyta</taxon>
        <taxon>Spermatophyta</taxon>
        <taxon>Magnoliopsida</taxon>
        <taxon>eudicotyledons</taxon>
        <taxon>Gunneridae</taxon>
        <taxon>Pentapetalae</taxon>
        <taxon>asterids</taxon>
        <taxon>lamiids</taxon>
        <taxon>Lamiales</taxon>
        <taxon>Scrophulariaceae</taxon>
        <taxon>Buddlejeae</taxon>
        <taxon>Buddleja</taxon>
    </lineage>
</organism>
<evidence type="ECO:0000313" key="2">
    <source>
        <dbReference type="Proteomes" id="UP000826271"/>
    </source>
</evidence>
<comment type="caution">
    <text evidence="1">The sequence shown here is derived from an EMBL/GenBank/DDBJ whole genome shotgun (WGS) entry which is preliminary data.</text>
</comment>
<accession>A0AAV6XFM7</accession>